<feature type="binding site" evidence="2">
    <location>
        <begin position="146"/>
        <end position="147"/>
    </location>
    <ligand>
        <name>glutathione</name>
        <dbReference type="ChEBI" id="CHEBI:57925"/>
    </ligand>
</feature>
<dbReference type="PANTHER" id="PTHR32419">
    <property type="entry name" value="GLUTATHIONYL-HYDROQUINONE REDUCTASE"/>
    <property type="match status" value="1"/>
</dbReference>
<dbReference type="Pfam" id="PF13410">
    <property type="entry name" value="GST_C_2"/>
    <property type="match status" value="1"/>
</dbReference>
<dbReference type="EMBL" id="MU805940">
    <property type="protein sequence ID" value="KAJ3845198.1"/>
    <property type="molecule type" value="Genomic_DNA"/>
</dbReference>
<dbReference type="GO" id="GO:0005737">
    <property type="term" value="C:cytoplasm"/>
    <property type="evidence" value="ECO:0007669"/>
    <property type="project" value="TreeGrafter"/>
</dbReference>
<dbReference type="PANTHER" id="PTHR32419:SF6">
    <property type="entry name" value="GLUTATHIONE S-TRANSFERASE OMEGA-LIKE 1-RELATED"/>
    <property type="match status" value="1"/>
</dbReference>
<evidence type="ECO:0000256" key="2">
    <source>
        <dbReference type="PIRSR" id="PIRSR015753-2"/>
    </source>
</evidence>
<dbReference type="InterPro" id="IPR004045">
    <property type="entry name" value="Glutathione_S-Trfase_N"/>
</dbReference>
<keyword evidence="6" id="KW-1185">Reference proteome</keyword>
<dbReference type="AlphaFoldDB" id="A0AA38PLL1"/>
<name>A0AA38PLL1_9AGAR</name>
<evidence type="ECO:0000313" key="5">
    <source>
        <dbReference type="EMBL" id="KAJ3845198.1"/>
    </source>
</evidence>
<proteinExistence type="predicted"/>
<dbReference type="Proteomes" id="UP001163846">
    <property type="component" value="Unassembled WGS sequence"/>
</dbReference>
<comment type="caution">
    <text evidence="5">The sequence shown here is derived from an EMBL/GenBank/DDBJ whole genome shotgun (WGS) entry which is preliminary data.</text>
</comment>
<feature type="site" description="Lowers pKa of active site Cys" evidence="3">
    <location>
        <position position="300"/>
    </location>
</feature>
<protein>
    <submittedName>
        <fullName evidence="5">Glutathione S-transferase</fullName>
    </submittedName>
</protein>
<feature type="domain" description="GST C-terminal" evidence="4">
    <location>
        <begin position="162"/>
        <end position="300"/>
    </location>
</feature>
<dbReference type="InterPro" id="IPR016639">
    <property type="entry name" value="GST_Omega/GSH"/>
</dbReference>
<feature type="active site" description="Nucleophile" evidence="1">
    <location>
        <position position="59"/>
    </location>
</feature>
<dbReference type="InterPro" id="IPR040079">
    <property type="entry name" value="Glutathione_S-Trfase"/>
</dbReference>
<gene>
    <name evidence="5" type="ORF">F5878DRAFT_524199</name>
</gene>
<sequence length="324" mass="37324">MVTTANSRDVSHQSDIAKMKTESDGSFKRLDATFRNVIEKGGRFEPEKDRYHLYVSYACPWATRTLIVRKLKGLDDFISVSVVSPRMGSNGWPFASVDPFPGADVDPLYNSQHIKDLYLSIAPDYSGRFTVPVLWDKKEKTIVNNESSEIIRVLNTAFNHLLPKEYAEVDMYPESLRPKIDELNEWIYPNINNGVYRTGFATTQEAYSTAVKQVFEALDRVETILAGDKKYIVGDQLTECDVRLWVTIIRFDPVYVGHFKCNIRDIRNGYPNINKWMKNLYWNNAAFKDCTNFEHIKTHYYWSHPSINPTRIVPVGPIPVIQPL</sequence>
<dbReference type="SUPFAM" id="SSF52833">
    <property type="entry name" value="Thioredoxin-like"/>
    <property type="match status" value="1"/>
</dbReference>
<dbReference type="SFLD" id="SFLDS00019">
    <property type="entry name" value="Glutathione_Transferase_(cytos"/>
    <property type="match status" value="1"/>
</dbReference>
<dbReference type="Gene3D" id="3.40.30.10">
    <property type="entry name" value="Glutaredoxin"/>
    <property type="match status" value="1"/>
</dbReference>
<reference evidence="5" key="1">
    <citation type="submission" date="2022-08" db="EMBL/GenBank/DDBJ databases">
        <authorList>
            <consortium name="DOE Joint Genome Institute"/>
            <person name="Min B."/>
            <person name="Riley R."/>
            <person name="Sierra-Patev S."/>
            <person name="Naranjo-Ortiz M."/>
            <person name="Looney B."/>
            <person name="Konkel Z."/>
            <person name="Slot J.C."/>
            <person name="Sakamoto Y."/>
            <person name="Steenwyk J.L."/>
            <person name="Rokas A."/>
            <person name="Carro J."/>
            <person name="Camarero S."/>
            <person name="Ferreira P."/>
            <person name="Molpeceres G."/>
            <person name="Ruiz-Duenas F.J."/>
            <person name="Serrano A."/>
            <person name="Henrissat B."/>
            <person name="Drula E."/>
            <person name="Hughes K.W."/>
            <person name="Mata J.L."/>
            <person name="Ishikawa N.K."/>
            <person name="Vargas-Isla R."/>
            <person name="Ushijima S."/>
            <person name="Smith C.A."/>
            <person name="Ahrendt S."/>
            <person name="Andreopoulos W."/>
            <person name="He G."/>
            <person name="Labutti K."/>
            <person name="Lipzen A."/>
            <person name="Ng V."/>
            <person name="Sandor L."/>
            <person name="Barry K."/>
            <person name="Martinez A.T."/>
            <person name="Xiao Y."/>
            <person name="Gibbons J.G."/>
            <person name="Terashima K."/>
            <person name="Hibbett D.S."/>
            <person name="Grigoriev I.V."/>
        </authorList>
    </citation>
    <scope>NUCLEOTIDE SEQUENCE</scope>
    <source>
        <strain evidence="5">TFB9207</strain>
    </source>
</reference>
<dbReference type="InterPro" id="IPR010987">
    <property type="entry name" value="Glutathione-S-Trfase_C-like"/>
</dbReference>
<evidence type="ECO:0000256" key="1">
    <source>
        <dbReference type="PIRSR" id="PIRSR015753-1"/>
    </source>
</evidence>
<feature type="binding site" evidence="2">
    <location>
        <begin position="128"/>
        <end position="131"/>
    </location>
    <ligand>
        <name>glutathione</name>
        <dbReference type="ChEBI" id="CHEBI:57925"/>
    </ligand>
</feature>
<dbReference type="InterPro" id="IPR047047">
    <property type="entry name" value="GST_Omega-like_C"/>
</dbReference>
<feature type="site" description="Lowers pKa of active site Cys" evidence="3">
    <location>
        <position position="255"/>
    </location>
</feature>
<dbReference type="SFLD" id="SFLDG01148">
    <property type="entry name" value="Xi_(cytGST)"/>
    <property type="match status" value="1"/>
</dbReference>
<feature type="active site" description="Proton donor/acceptor" evidence="1">
    <location>
        <position position="196"/>
    </location>
</feature>
<dbReference type="InterPro" id="IPR036282">
    <property type="entry name" value="Glutathione-S-Trfase_C_sf"/>
</dbReference>
<evidence type="ECO:0000259" key="4">
    <source>
        <dbReference type="PROSITE" id="PS50405"/>
    </source>
</evidence>
<evidence type="ECO:0000256" key="3">
    <source>
        <dbReference type="PIRSR" id="PIRSR015753-3"/>
    </source>
</evidence>
<feature type="binding site" evidence="2">
    <location>
        <position position="92"/>
    </location>
    <ligand>
        <name>glutathione</name>
        <dbReference type="ChEBI" id="CHEBI:57925"/>
    </ligand>
</feature>
<dbReference type="Pfam" id="PF13409">
    <property type="entry name" value="GST_N_2"/>
    <property type="match status" value="1"/>
</dbReference>
<dbReference type="Gene3D" id="1.20.1050.10">
    <property type="match status" value="1"/>
</dbReference>
<dbReference type="SFLD" id="SFLDG01206">
    <property type="entry name" value="Xi.1"/>
    <property type="match status" value="1"/>
</dbReference>
<dbReference type="GO" id="GO:0004364">
    <property type="term" value="F:glutathione transferase activity"/>
    <property type="evidence" value="ECO:0007669"/>
    <property type="project" value="InterPro"/>
</dbReference>
<accession>A0AA38PLL1</accession>
<dbReference type="PROSITE" id="PS50405">
    <property type="entry name" value="GST_CTER"/>
    <property type="match status" value="1"/>
</dbReference>
<evidence type="ECO:0000313" key="6">
    <source>
        <dbReference type="Proteomes" id="UP001163846"/>
    </source>
</evidence>
<organism evidence="5 6">
    <name type="scientific">Lentinula raphanica</name>
    <dbReference type="NCBI Taxonomy" id="153919"/>
    <lineage>
        <taxon>Eukaryota</taxon>
        <taxon>Fungi</taxon>
        <taxon>Dikarya</taxon>
        <taxon>Basidiomycota</taxon>
        <taxon>Agaricomycotina</taxon>
        <taxon>Agaricomycetes</taxon>
        <taxon>Agaricomycetidae</taxon>
        <taxon>Agaricales</taxon>
        <taxon>Marasmiineae</taxon>
        <taxon>Omphalotaceae</taxon>
        <taxon>Lentinula</taxon>
    </lineage>
</organism>
<dbReference type="InterPro" id="IPR036249">
    <property type="entry name" value="Thioredoxin-like_sf"/>
</dbReference>
<dbReference type="SUPFAM" id="SSF47616">
    <property type="entry name" value="GST C-terminal domain-like"/>
    <property type="match status" value="1"/>
</dbReference>
<dbReference type="CDD" id="cd03190">
    <property type="entry name" value="GST_C_Omega_like"/>
    <property type="match status" value="1"/>
</dbReference>
<dbReference type="PIRSF" id="PIRSF015753">
    <property type="entry name" value="GST"/>
    <property type="match status" value="1"/>
</dbReference>